<feature type="region of interest" description="Disordered" evidence="1">
    <location>
        <begin position="1"/>
        <end position="22"/>
    </location>
</feature>
<organism evidence="2 3">
    <name type="scientific">Solanum verrucosum</name>
    <dbReference type="NCBI Taxonomy" id="315347"/>
    <lineage>
        <taxon>Eukaryota</taxon>
        <taxon>Viridiplantae</taxon>
        <taxon>Streptophyta</taxon>
        <taxon>Embryophyta</taxon>
        <taxon>Tracheophyta</taxon>
        <taxon>Spermatophyta</taxon>
        <taxon>Magnoliopsida</taxon>
        <taxon>eudicotyledons</taxon>
        <taxon>Gunneridae</taxon>
        <taxon>Pentapetalae</taxon>
        <taxon>asterids</taxon>
        <taxon>lamiids</taxon>
        <taxon>Solanales</taxon>
        <taxon>Solanaceae</taxon>
        <taxon>Solanoideae</taxon>
        <taxon>Solaneae</taxon>
        <taxon>Solanum</taxon>
    </lineage>
</organism>
<name>A0AAF0UGD4_SOLVR</name>
<evidence type="ECO:0000313" key="2">
    <source>
        <dbReference type="EMBL" id="WMV44981.1"/>
    </source>
</evidence>
<feature type="non-terminal residue" evidence="2">
    <location>
        <position position="1"/>
    </location>
</feature>
<feature type="compositionally biased region" description="Basic and acidic residues" evidence="1">
    <location>
        <begin position="59"/>
        <end position="86"/>
    </location>
</feature>
<evidence type="ECO:0000256" key="1">
    <source>
        <dbReference type="SAM" id="MobiDB-lite"/>
    </source>
</evidence>
<gene>
    <name evidence="2" type="ORF">MTR67_038366</name>
</gene>
<feature type="region of interest" description="Disordered" evidence="1">
    <location>
        <begin position="55"/>
        <end position="86"/>
    </location>
</feature>
<evidence type="ECO:0000313" key="3">
    <source>
        <dbReference type="Proteomes" id="UP001234989"/>
    </source>
</evidence>
<accession>A0AAF0UGD4</accession>
<reference evidence="2" key="1">
    <citation type="submission" date="2023-08" db="EMBL/GenBank/DDBJ databases">
        <title>A de novo genome assembly of Solanum verrucosum Schlechtendal, a Mexican diploid species geographically isolated from the other diploid A-genome species in potato relatives.</title>
        <authorList>
            <person name="Hosaka K."/>
        </authorList>
    </citation>
    <scope>NUCLEOTIDE SEQUENCE</scope>
    <source>
        <tissue evidence="2">Young leaves</tissue>
    </source>
</reference>
<dbReference type="Proteomes" id="UP001234989">
    <property type="component" value="Chromosome 9"/>
</dbReference>
<sequence length="86" mass="9746">PLPKTQLRKLAKSRPTDIPTVCKSVHGPWSMSVDQDPIYPASDANDGRSTRIVVRSTFHRSDRSESLSERLDLRPQSTDRRLNYGP</sequence>
<proteinExistence type="predicted"/>
<keyword evidence="3" id="KW-1185">Reference proteome</keyword>
<dbReference type="EMBL" id="CP133620">
    <property type="protein sequence ID" value="WMV44981.1"/>
    <property type="molecule type" value="Genomic_DNA"/>
</dbReference>
<feature type="compositionally biased region" description="Basic residues" evidence="1">
    <location>
        <begin position="1"/>
        <end position="12"/>
    </location>
</feature>
<dbReference type="AlphaFoldDB" id="A0AAF0UGD4"/>
<protein>
    <submittedName>
        <fullName evidence="2">Uncharacterized protein</fullName>
    </submittedName>
</protein>